<evidence type="ECO:0000313" key="2">
    <source>
        <dbReference type="EMBL" id="GFA19159.1"/>
    </source>
</evidence>
<dbReference type="EMBL" id="BKCJ010383193">
    <property type="protein sequence ID" value="GFA19159.1"/>
    <property type="molecule type" value="Genomic_DNA"/>
</dbReference>
<organism evidence="2">
    <name type="scientific">Tanacetum cinerariifolium</name>
    <name type="common">Dalmatian daisy</name>
    <name type="synonym">Chrysanthemum cinerariifolium</name>
    <dbReference type="NCBI Taxonomy" id="118510"/>
    <lineage>
        <taxon>Eukaryota</taxon>
        <taxon>Viridiplantae</taxon>
        <taxon>Streptophyta</taxon>
        <taxon>Embryophyta</taxon>
        <taxon>Tracheophyta</taxon>
        <taxon>Spermatophyta</taxon>
        <taxon>Magnoliopsida</taxon>
        <taxon>eudicotyledons</taxon>
        <taxon>Gunneridae</taxon>
        <taxon>Pentapetalae</taxon>
        <taxon>asterids</taxon>
        <taxon>campanulids</taxon>
        <taxon>Asterales</taxon>
        <taxon>Asteraceae</taxon>
        <taxon>Asteroideae</taxon>
        <taxon>Anthemideae</taxon>
        <taxon>Anthemidinae</taxon>
        <taxon>Tanacetum</taxon>
    </lineage>
</organism>
<gene>
    <name evidence="2" type="ORF">Tci_591131</name>
</gene>
<feature type="compositionally biased region" description="Low complexity" evidence="1">
    <location>
        <begin position="201"/>
        <end position="216"/>
    </location>
</feature>
<sequence>MITDNNKLHKSNKYYTKEFGAKSVQMAPTTRITATSNNKEGVNERLRSVEEALDNITQTMQEMVIMQQGMNGNGRNQNQHQFTRMTKVEFLKLKRENVSWNVYKKGILQRFGTVYDDPISEIRKVKYQSNAKEYQVAFDTLLSRVYISEEHAVSFYLGEATLEAVKKKSKAVMSSQIGRFGGGITSYGSNPKPSLLPLPAPNTNWRNRPNTPTNAPKYTPSHKCSGKLFSIVVLADEEMEYDEECMEEESSLLDELPQVSLNALNGANSFQTIRITGKVGKDGVHILVDCGSTRNFLDVNVAKQVGCKVKSTYPLVVTMG</sequence>
<feature type="region of interest" description="Disordered" evidence="1">
    <location>
        <begin position="199"/>
        <end position="219"/>
    </location>
</feature>
<dbReference type="AlphaFoldDB" id="A0A699J9K2"/>
<protein>
    <recommendedName>
        <fullName evidence="3">Reverse transcriptase domain-containing protein</fullName>
    </recommendedName>
</protein>
<name>A0A699J9K2_TANCI</name>
<evidence type="ECO:0008006" key="3">
    <source>
        <dbReference type="Google" id="ProtNLM"/>
    </source>
</evidence>
<accession>A0A699J9K2</accession>
<proteinExistence type="predicted"/>
<comment type="caution">
    <text evidence="2">The sequence shown here is derived from an EMBL/GenBank/DDBJ whole genome shotgun (WGS) entry which is preliminary data.</text>
</comment>
<evidence type="ECO:0000256" key="1">
    <source>
        <dbReference type="SAM" id="MobiDB-lite"/>
    </source>
</evidence>
<reference evidence="2" key="1">
    <citation type="journal article" date="2019" name="Sci. Rep.">
        <title>Draft genome of Tanacetum cinerariifolium, the natural source of mosquito coil.</title>
        <authorList>
            <person name="Yamashiro T."/>
            <person name="Shiraishi A."/>
            <person name="Satake H."/>
            <person name="Nakayama K."/>
        </authorList>
    </citation>
    <scope>NUCLEOTIDE SEQUENCE</scope>
</reference>